<dbReference type="NCBIfam" id="NF007790">
    <property type="entry name" value="PRK10484.1"/>
    <property type="match status" value="1"/>
</dbReference>
<dbReference type="InterPro" id="IPR001734">
    <property type="entry name" value="Na/solute_symporter"/>
</dbReference>
<dbReference type="AlphaFoldDB" id="A0A9E2W421"/>
<feature type="transmembrane region" description="Helical" evidence="2">
    <location>
        <begin position="6"/>
        <end position="22"/>
    </location>
</feature>
<proteinExistence type="inferred from homology"/>
<feature type="transmembrane region" description="Helical" evidence="2">
    <location>
        <begin position="42"/>
        <end position="63"/>
    </location>
</feature>
<evidence type="ECO:0000313" key="3">
    <source>
        <dbReference type="EMBL" id="MBV4357439.1"/>
    </source>
</evidence>
<dbReference type="GO" id="GO:0005886">
    <property type="term" value="C:plasma membrane"/>
    <property type="evidence" value="ECO:0007669"/>
    <property type="project" value="TreeGrafter"/>
</dbReference>
<dbReference type="NCBIfam" id="TIGR00813">
    <property type="entry name" value="sss"/>
    <property type="match status" value="1"/>
</dbReference>
<name>A0A9E2W421_9BACT</name>
<dbReference type="PANTHER" id="PTHR11819">
    <property type="entry name" value="SOLUTE CARRIER FAMILY 5"/>
    <property type="match status" value="1"/>
</dbReference>
<evidence type="ECO:0000313" key="4">
    <source>
        <dbReference type="Proteomes" id="UP000812270"/>
    </source>
</evidence>
<dbReference type="PANTHER" id="PTHR11819:SF195">
    <property type="entry name" value="SODIUM_GLUCOSE COTRANSPORTER 4"/>
    <property type="match status" value="1"/>
</dbReference>
<keyword evidence="2" id="KW-0812">Transmembrane</keyword>
<sequence length="534" mass="58569">MRWQIVISFLCCSLLVAVISWIKTHKQKLRTSTDYFLGGRSLGFIVVGGSLFLTNISANQFIGENESVYINNMSVMAWGMTSIFAMLIVSEFFLPIYLRIGAITTPDFLAVRFDSATKKIVSVIFLASYIISLIPAVLYGGAVAFEGMFHIQEMLRISYWETIWFLVIAIGVVGGLYSLLGGLKAISISDTVLGLGLLIGGLLLPYYGFKYLGHGNVHEGLNVVLSSKLSHLNSIGSKDDAVPLSTLFTGMLLINLYYWGMEQYIMQQVLASKNLAEGQKGIALACFYKLISPLLLNVPGLIAVHIYANLNNTASVFPTLAGDVLPPLFTGLIAALVFGAALSTFSAGINSVGTLFIMNLYKPWAEAKGKNSSEKQLLRVGKRFQFAVILIGILIAPFIIFSSGGFYTYIQKVSSFFSVPVFTILIVGFTTKKVPPIAAKVGALFFIIAYSITQFVVDTGIHYLHMVAILFVVTVLLMLLMGKLWPMPVPYNRTMQPAGTVDLKPWKHRYIFGIILIVLMVLTFVVFSPVGLAK</sequence>
<dbReference type="PROSITE" id="PS50283">
    <property type="entry name" value="NA_SOLUT_SYMP_3"/>
    <property type="match status" value="1"/>
</dbReference>
<dbReference type="CDD" id="cd10328">
    <property type="entry name" value="SLC5sbd_YidK"/>
    <property type="match status" value="1"/>
</dbReference>
<feature type="transmembrane region" description="Helical" evidence="2">
    <location>
        <begin position="120"/>
        <end position="142"/>
    </location>
</feature>
<feature type="transmembrane region" description="Helical" evidence="2">
    <location>
        <begin position="241"/>
        <end position="260"/>
    </location>
</feature>
<accession>A0A9E2W421</accession>
<feature type="transmembrane region" description="Helical" evidence="2">
    <location>
        <begin position="328"/>
        <end position="361"/>
    </location>
</feature>
<feature type="transmembrane region" description="Helical" evidence="2">
    <location>
        <begin position="510"/>
        <end position="532"/>
    </location>
</feature>
<feature type="transmembrane region" description="Helical" evidence="2">
    <location>
        <begin position="162"/>
        <end position="180"/>
    </location>
</feature>
<evidence type="ECO:0000256" key="2">
    <source>
        <dbReference type="SAM" id="Phobius"/>
    </source>
</evidence>
<feature type="transmembrane region" description="Helical" evidence="2">
    <location>
        <begin position="463"/>
        <end position="485"/>
    </location>
</feature>
<reference evidence="3" key="1">
    <citation type="submission" date="2021-06" db="EMBL/GenBank/DDBJ databases">
        <authorList>
            <person name="Huq M.A."/>
        </authorList>
    </citation>
    <scope>NUCLEOTIDE SEQUENCE</scope>
    <source>
        <strain evidence="3">MAH-26</strain>
    </source>
</reference>
<gene>
    <name evidence="3" type="ORF">KTO63_09795</name>
</gene>
<dbReference type="GO" id="GO:0005412">
    <property type="term" value="F:D-glucose:sodium symporter activity"/>
    <property type="evidence" value="ECO:0007669"/>
    <property type="project" value="TreeGrafter"/>
</dbReference>
<dbReference type="EMBL" id="JAHSPG010000006">
    <property type="protein sequence ID" value="MBV4357439.1"/>
    <property type="molecule type" value="Genomic_DNA"/>
</dbReference>
<dbReference type="Proteomes" id="UP000812270">
    <property type="component" value="Unassembled WGS sequence"/>
</dbReference>
<feature type="transmembrane region" description="Helical" evidence="2">
    <location>
        <begin position="192"/>
        <end position="209"/>
    </location>
</feature>
<feature type="transmembrane region" description="Helical" evidence="2">
    <location>
        <begin position="413"/>
        <end position="430"/>
    </location>
</feature>
<dbReference type="Pfam" id="PF00474">
    <property type="entry name" value="SSF"/>
    <property type="match status" value="1"/>
</dbReference>
<comment type="similarity">
    <text evidence="1">Belongs to the sodium:solute symporter (SSF) (TC 2.A.21) family.</text>
</comment>
<feature type="transmembrane region" description="Helical" evidence="2">
    <location>
        <begin position="384"/>
        <end position="407"/>
    </location>
</feature>
<protein>
    <submittedName>
        <fullName evidence="3">Solute:sodium symporter family transporter</fullName>
    </submittedName>
</protein>
<keyword evidence="4" id="KW-1185">Reference proteome</keyword>
<feature type="transmembrane region" description="Helical" evidence="2">
    <location>
        <begin position="281"/>
        <end position="308"/>
    </location>
</feature>
<feature type="transmembrane region" description="Helical" evidence="2">
    <location>
        <begin position="437"/>
        <end position="457"/>
    </location>
</feature>
<keyword evidence="2" id="KW-1133">Transmembrane helix</keyword>
<comment type="caution">
    <text evidence="3">The sequence shown here is derived from an EMBL/GenBank/DDBJ whole genome shotgun (WGS) entry which is preliminary data.</text>
</comment>
<keyword evidence="2" id="KW-0472">Membrane</keyword>
<feature type="transmembrane region" description="Helical" evidence="2">
    <location>
        <begin position="75"/>
        <end position="100"/>
    </location>
</feature>
<evidence type="ECO:0000256" key="1">
    <source>
        <dbReference type="RuleBase" id="RU362091"/>
    </source>
</evidence>
<organism evidence="3 4">
    <name type="scientific">Pinibacter aurantiacus</name>
    <dbReference type="NCBI Taxonomy" id="2851599"/>
    <lineage>
        <taxon>Bacteria</taxon>
        <taxon>Pseudomonadati</taxon>
        <taxon>Bacteroidota</taxon>
        <taxon>Chitinophagia</taxon>
        <taxon>Chitinophagales</taxon>
        <taxon>Chitinophagaceae</taxon>
        <taxon>Pinibacter</taxon>
    </lineage>
</organism>
<dbReference type="RefSeq" id="WP_217791084.1">
    <property type="nucleotide sequence ID" value="NZ_JAHSPG010000006.1"/>
</dbReference>